<dbReference type="InterPro" id="IPR005467">
    <property type="entry name" value="His_kinase_dom"/>
</dbReference>
<comment type="catalytic activity">
    <reaction evidence="1 15">
        <text>ATP + protein L-histidine = ADP + protein N-phospho-L-histidine.</text>
        <dbReference type="EC" id="2.7.13.3"/>
    </reaction>
</comment>
<keyword evidence="12 15" id="KW-1133">Transmembrane helix</keyword>
<evidence type="ECO:0000256" key="6">
    <source>
        <dbReference type="ARBA" id="ARBA00022553"/>
    </source>
</evidence>
<comment type="subcellular location">
    <subcellularLocation>
        <location evidence="3 15">Cell inner membrane</location>
    </subcellularLocation>
    <subcellularLocation>
        <location evidence="2">Membrane</location>
        <topology evidence="2">Multi-pass membrane protein</topology>
    </subcellularLocation>
</comment>
<evidence type="ECO:0000256" key="3">
    <source>
        <dbReference type="ARBA" id="ARBA00004533"/>
    </source>
</evidence>
<evidence type="ECO:0000256" key="7">
    <source>
        <dbReference type="ARBA" id="ARBA00022679"/>
    </source>
</evidence>
<feature type="transmembrane region" description="Helical" evidence="15">
    <location>
        <begin position="12"/>
        <end position="33"/>
    </location>
</feature>
<evidence type="ECO:0000256" key="13">
    <source>
        <dbReference type="ARBA" id="ARBA00023012"/>
    </source>
</evidence>
<dbReference type="EMBL" id="JSFK01000009">
    <property type="protein sequence ID" value="KHA72869.1"/>
    <property type="molecule type" value="Genomic_DNA"/>
</dbReference>
<dbReference type="PANTHER" id="PTHR45436">
    <property type="entry name" value="SENSOR HISTIDINE KINASE YKOH"/>
    <property type="match status" value="1"/>
</dbReference>
<dbReference type="PATRIC" id="fig|587753.9.peg.5874"/>
<evidence type="ECO:0000256" key="8">
    <source>
        <dbReference type="ARBA" id="ARBA00022692"/>
    </source>
</evidence>
<dbReference type="CDD" id="cd06225">
    <property type="entry name" value="HAMP"/>
    <property type="match status" value="1"/>
</dbReference>
<reference evidence="18 19" key="1">
    <citation type="submission" date="2014-10" db="EMBL/GenBank/DDBJ databases">
        <title>Draft genome sequence of Pseudomonas chlororaphis EA105.</title>
        <authorList>
            <person name="McCully L.M."/>
            <person name="Bitzer A.S."/>
            <person name="Spence C."/>
            <person name="Bais H."/>
            <person name="Silby M.W."/>
        </authorList>
    </citation>
    <scope>NUCLEOTIDE SEQUENCE [LARGE SCALE GENOMIC DNA]</scope>
    <source>
        <strain evidence="18 19">EA105</strain>
    </source>
</reference>
<evidence type="ECO:0000256" key="12">
    <source>
        <dbReference type="ARBA" id="ARBA00022989"/>
    </source>
</evidence>
<gene>
    <name evidence="18" type="ORF">NZ35_12930</name>
</gene>
<dbReference type="GO" id="GO:0005524">
    <property type="term" value="F:ATP binding"/>
    <property type="evidence" value="ECO:0007669"/>
    <property type="project" value="UniProtKB-KW"/>
</dbReference>
<dbReference type="Gene3D" id="3.30.565.10">
    <property type="entry name" value="Histidine kinase-like ATPase, C-terminal domain"/>
    <property type="match status" value="1"/>
</dbReference>
<dbReference type="PROSITE" id="PS50109">
    <property type="entry name" value="HIS_KIN"/>
    <property type="match status" value="1"/>
</dbReference>
<evidence type="ECO:0000256" key="14">
    <source>
        <dbReference type="ARBA" id="ARBA00023136"/>
    </source>
</evidence>
<dbReference type="Pfam" id="PF02518">
    <property type="entry name" value="HATPase_c"/>
    <property type="match status" value="1"/>
</dbReference>
<comment type="caution">
    <text evidence="18">The sequence shown here is derived from an EMBL/GenBank/DDBJ whole genome shotgun (WGS) entry which is preliminary data.</text>
</comment>
<keyword evidence="14 15" id="KW-0472">Membrane</keyword>
<feature type="transmembrane region" description="Helical" evidence="15">
    <location>
        <begin position="171"/>
        <end position="189"/>
    </location>
</feature>
<dbReference type="SUPFAM" id="SSF158472">
    <property type="entry name" value="HAMP domain-like"/>
    <property type="match status" value="1"/>
</dbReference>
<evidence type="ECO:0000256" key="15">
    <source>
        <dbReference type="RuleBase" id="RU364088"/>
    </source>
</evidence>
<evidence type="ECO:0000256" key="4">
    <source>
        <dbReference type="ARBA" id="ARBA00022475"/>
    </source>
</evidence>
<feature type="domain" description="Histidine kinase" evidence="16">
    <location>
        <begin position="251"/>
        <end position="465"/>
    </location>
</feature>
<name>A0A0A6DEC5_9PSED</name>
<keyword evidence="5 15" id="KW-0997">Cell inner membrane</keyword>
<proteinExistence type="predicted"/>
<dbReference type="GO" id="GO:0000155">
    <property type="term" value="F:phosphorelay sensor kinase activity"/>
    <property type="evidence" value="ECO:0007669"/>
    <property type="project" value="InterPro"/>
</dbReference>
<dbReference type="AlphaFoldDB" id="A0A0A6DEC5"/>
<dbReference type="FunFam" id="3.30.565.10:FF:000006">
    <property type="entry name" value="Sensor histidine kinase WalK"/>
    <property type="match status" value="1"/>
</dbReference>
<dbReference type="OrthoDB" id="5561773at2"/>
<dbReference type="SMART" id="SM00304">
    <property type="entry name" value="HAMP"/>
    <property type="match status" value="1"/>
</dbReference>
<sequence>MKPSSLSMRLGLTVSILGALLVVFLAILAYFALTHELNALSRDSLEKKMAQVEHSLSLYVDANEITGKPHILLDQVMGHDNLTLTIYDRLNLRSPLLKSGSGLRDPRVELKAVRATTDQLAYSDSLDAEGAKFLTASKLIRLKDGNSVPVLLSMDNAHDQALLSAYLRSTLIALPLLLVFIGLTAWGAVQRGLAPLREFRKVAAMVSTQDLEHRLSVVNMPQELSELAQGINFMLHRLDAGVQQLSQFSDDLAHELRTPINNLMGKAQVTLSRERSVEEYKDVLVSCTEELERVARIVSDMLFLAQVSHPSALAPFEAVALEVEVAKVAEMFSLSAQDKNIHLNVVGSATVMGDRLMIQRAISNLLSNALRHCPAGKTVTLLIEQGATQASLLVSNPGAGIEAQHLPHLFDRFYRVDSSRSRSQGSTGLGLAIVRSIMSLHQGVAEVKSLPGAMTVFRLGFPAVTPTAPSLAGKLPRDLRGTQVL</sequence>
<evidence type="ECO:0000256" key="10">
    <source>
        <dbReference type="ARBA" id="ARBA00022777"/>
    </source>
</evidence>
<dbReference type="Proteomes" id="UP000030564">
    <property type="component" value="Unassembled WGS sequence"/>
</dbReference>
<organism evidence="18 19">
    <name type="scientific">Pseudomonas chlororaphis</name>
    <dbReference type="NCBI Taxonomy" id="587753"/>
    <lineage>
        <taxon>Bacteria</taxon>
        <taxon>Pseudomonadati</taxon>
        <taxon>Pseudomonadota</taxon>
        <taxon>Gammaproteobacteria</taxon>
        <taxon>Pseudomonadales</taxon>
        <taxon>Pseudomonadaceae</taxon>
        <taxon>Pseudomonas</taxon>
    </lineage>
</organism>
<dbReference type="InterPro" id="IPR003660">
    <property type="entry name" value="HAMP_dom"/>
</dbReference>
<dbReference type="GO" id="GO:0005886">
    <property type="term" value="C:plasma membrane"/>
    <property type="evidence" value="ECO:0007669"/>
    <property type="project" value="UniProtKB-SubCell"/>
</dbReference>
<dbReference type="Gene3D" id="1.10.287.130">
    <property type="match status" value="1"/>
</dbReference>
<dbReference type="InterPro" id="IPR006290">
    <property type="entry name" value="CztS_silS_copS"/>
</dbReference>
<dbReference type="InterPro" id="IPR004358">
    <property type="entry name" value="Sig_transdc_His_kin-like_C"/>
</dbReference>
<keyword evidence="11 15" id="KW-0067">ATP-binding</keyword>
<dbReference type="PROSITE" id="PS50885">
    <property type="entry name" value="HAMP"/>
    <property type="match status" value="1"/>
</dbReference>
<keyword evidence="7 15" id="KW-0808">Transferase</keyword>
<evidence type="ECO:0000259" key="17">
    <source>
        <dbReference type="PROSITE" id="PS50885"/>
    </source>
</evidence>
<dbReference type="InterPro" id="IPR003594">
    <property type="entry name" value="HATPase_dom"/>
</dbReference>
<accession>A0A0A6DEC5</accession>
<dbReference type="InterPro" id="IPR036890">
    <property type="entry name" value="HATPase_C_sf"/>
</dbReference>
<keyword evidence="8 15" id="KW-0812">Transmembrane</keyword>
<evidence type="ECO:0000256" key="2">
    <source>
        <dbReference type="ARBA" id="ARBA00004141"/>
    </source>
</evidence>
<keyword evidence="9 15" id="KW-0547">Nucleotide-binding</keyword>
<dbReference type="Pfam" id="PF00672">
    <property type="entry name" value="HAMP"/>
    <property type="match status" value="1"/>
</dbReference>
<keyword evidence="10 15" id="KW-0418">Kinase</keyword>
<evidence type="ECO:0000259" key="16">
    <source>
        <dbReference type="PROSITE" id="PS50109"/>
    </source>
</evidence>
<evidence type="ECO:0000256" key="9">
    <source>
        <dbReference type="ARBA" id="ARBA00022741"/>
    </source>
</evidence>
<dbReference type="EC" id="2.7.13.3" evidence="15"/>
<dbReference type="Pfam" id="PF00512">
    <property type="entry name" value="HisKA"/>
    <property type="match status" value="1"/>
</dbReference>
<dbReference type="Gene3D" id="6.10.340.10">
    <property type="match status" value="1"/>
</dbReference>
<protein>
    <recommendedName>
        <fullName evidence="15">Sensor protein</fullName>
        <ecNumber evidence="15">2.7.13.3</ecNumber>
    </recommendedName>
</protein>
<dbReference type="InterPro" id="IPR036097">
    <property type="entry name" value="HisK_dim/P_sf"/>
</dbReference>
<dbReference type="SUPFAM" id="SSF47384">
    <property type="entry name" value="Homodimeric domain of signal transducing histidine kinase"/>
    <property type="match status" value="1"/>
</dbReference>
<dbReference type="PANTHER" id="PTHR45436:SF15">
    <property type="entry name" value="SENSOR HISTIDINE KINASE CUSS"/>
    <property type="match status" value="1"/>
</dbReference>
<dbReference type="NCBIfam" id="TIGR01386">
    <property type="entry name" value="cztS_silS_copS"/>
    <property type="match status" value="1"/>
</dbReference>
<evidence type="ECO:0000256" key="5">
    <source>
        <dbReference type="ARBA" id="ARBA00022519"/>
    </source>
</evidence>
<dbReference type="SMART" id="SM00387">
    <property type="entry name" value="HATPase_c"/>
    <property type="match status" value="1"/>
</dbReference>
<keyword evidence="6" id="KW-0597">Phosphoprotein</keyword>
<dbReference type="InterPro" id="IPR050428">
    <property type="entry name" value="TCS_sensor_his_kinase"/>
</dbReference>
<keyword evidence="4 15" id="KW-1003">Cell membrane</keyword>
<dbReference type="SMART" id="SM00388">
    <property type="entry name" value="HisKA"/>
    <property type="match status" value="1"/>
</dbReference>
<evidence type="ECO:0000313" key="19">
    <source>
        <dbReference type="Proteomes" id="UP000030564"/>
    </source>
</evidence>
<dbReference type="InterPro" id="IPR003661">
    <property type="entry name" value="HisK_dim/P_dom"/>
</dbReference>
<dbReference type="SUPFAM" id="SSF55874">
    <property type="entry name" value="ATPase domain of HSP90 chaperone/DNA topoisomerase II/histidine kinase"/>
    <property type="match status" value="1"/>
</dbReference>
<dbReference type="PRINTS" id="PR00344">
    <property type="entry name" value="BCTRLSENSOR"/>
</dbReference>
<keyword evidence="13 15" id="KW-0902">Two-component regulatory system</keyword>
<evidence type="ECO:0000256" key="1">
    <source>
        <dbReference type="ARBA" id="ARBA00000085"/>
    </source>
</evidence>
<comment type="function">
    <text evidence="15">Member of a two-component regulatory system.</text>
</comment>
<dbReference type="CDD" id="cd00082">
    <property type="entry name" value="HisKA"/>
    <property type="match status" value="1"/>
</dbReference>
<feature type="domain" description="HAMP" evidence="17">
    <location>
        <begin position="190"/>
        <end position="243"/>
    </location>
</feature>
<evidence type="ECO:0000256" key="11">
    <source>
        <dbReference type="ARBA" id="ARBA00022840"/>
    </source>
</evidence>
<evidence type="ECO:0000313" key="18">
    <source>
        <dbReference type="EMBL" id="KHA72869.1"/>
    </source>
</evidence>